<protein>
    <submittedName>
        <fullName evidence="2">Uncharacterized protein</fullName>
    </submittedName>
</protein>
<proteinExistence type="predicted"/>
<name>A0A8S2DFU0_9BILA</name>
<dbReference type="Proteomes" id="UP000682733">
    <property type="component" value="Unassembled WGS sequence"/>
</dbReference>
<evidence type="ECO:0000313" key="2">
    <source>
        <dbReference type="EMBL" id="CAF0949492.1"/>
    </source>
</evidence>
<keyword evidence="1" id="KW-0812">Transmembrane</keyword>
<evidence type="ECO:0000256" key="1">
    <source>
        <dbReference type="SAM" id="Phobius"/>
    </source>
</evidence>
<accession>A0A8S2DFU0</accession>
<dbReference type="AlphaFoldDB" id="A0A8S2DFU0"/>
<dbReference type="Proteomes" id="UP000677228">
    <property type="component" value="Unassembled WGS sequence"/>
</dbReference>
<comment type="caution">
    <text evidence="2">The sequence shown here is derived from an EMBL/GenBank/DDBJ whole genome shotgun (WGS) entry which is preliminary data.</text>
</comment>
<evidence type="ECO:0000313" key="4">
    <source>
        <dbReference type="Proteomes" id="UP000677228"/>
    </source>
</evidence>
<dbReference type="EMBL" id="CAJNOK010004782">
    <property type="protein sequence ID" value="CAF0949492.1"/>
    <property type="molecule type" value="Genomic_DNA"/>
</dbReference>
<feature type="transmembrane region" description="Helical" evidence="1">
    <location>
        <begin position="178"/>
        <end position="200"/>
    </location>
</feature>
<dbReference type="EMBL" id="CAJOBA010004787">
    <property type="protein sequence ID" value="CAF3723864.1"/>
    <property type="molecule type" value="Genomic_DNA"/>
</dbReference>
<feature type="transmembrane region" description="Helical" evidence="1">
    <location>
        <begin position="206"/>
        <end position="225"/>
    </location>
</feature>
<organism evidence="2 4">
    <name type="scientific">Didymodactylos carnosus</name>
    <dbReference type="NCBI Taxonomy" id="1234261"/>
    <lineage>
        <taxon>Eukaryota</taxon>
        <taxon>Metazoa</taxon>
        <taxon>Spiralia</taxon>
        <taxon>Gnathifera</taxon>
        <taxon>Rotifera</taxon>
        <taxon>Eurotatoria</taxon>
        <taxon>Bdelloidea</taxon>
        <taxon>Philodinida</taxon>
        <taxon>Philodinidae</taxon>
        <taxon>Didymodactylos</taxon>
    </lineage>
</organism>
<feature type="transmembrane region" description="Helical" evidence="1">
    <location>
        <begin position="237"/>
        <end position="260"/>
    </location>
</feature>
<gene>
    <name evidence="2" type="ORF">OVA965_LOCUS12076</name>
    <name evidence="3" type="ORF">TMI583_LOCUS12080</name>
</gene>
<keyword evidence="1" id="KW-1133">Transmembrane helix</keyword>
<sequence length="290" mass="33677">MHRKSGPFQDNGINLINSAKLTTNEYRIPFRDADVDGDDELGEKMEKTVRDEKYDEQLERVFAFCDKDKSEQTVPVSYWKELKIGLFTILKLVDDTDKPPKFRLMLRVKNKNNIDDFKSALATILTQHYRQHYSTRHPSTMKKVTMSEDEFITKIHTTLTTKLTILARSELELIPVPAIGGLIILYVVIIAFLPLVVLLLTLGTFIFARATTFLYINILCGYRGYAQRFRLIAWCLYWLIAILAVVFIPSVITVIIYLPITNVVLYHHFGTESQAWYINILEVYWKPFIK</sequence>
<reference evidence="2" key="1">
    <citation type="submission" date="2021-02" db="EMBL/GenBank/DDBJ databases">
        <authorList>
            <person name="Nowell W R."/>
        </authorList>
    </citation>
    <scope>NUCLEOTIDE SEQUENCE</scope>
</reference>
<keyword evidence="1" id="KW-0472">Membrane</keyword>
<evidence type="ECO:0000313" key="3">
    <source>
        <dbReference type="EMBL" id="CAF3723864.1"/>
    </source>
</evidence>